<organism evidence="1">
    <name type="scientific">Eucalyptus grandis</name>
    <name type="common">Flooded gum</name>
    <dbReference type="NCBI Taxonomy" id="71139"/>
    <lineage>
        <taxon>Eukaryota</taxon>
        <taxon>Viridiplantae</taxon>
        <taxon>Streptophyta</taxon>
        <taxon>Embryophyta</taxon>
        <taxon>Tracheophyta</taxon>
        <taxon>Spermatophyta</taxon>
        <taxon>Magnoliopsida</taxon>
        <taxon>eudicotyledons</taxon>
        <taxon>Gunneridae</taxon>
        <taxon>Pentapetalae</taxon>
        <taxon>rosids</taxon>
        <taxon>malvids</taxon>
        <taxon>Myrtales</taxon>
        <taxon>Myrtaceae</taxon>
        <taxon>Myrtoideae</taxon>
        <taxon>Eucalypteae</taxon>
        <taxon>Eucalyptus</taxon>
    </lineage>
</organism>
<protein>
    <submittedName>
        <fullName evidence="1">Uncharacterized protein</fullName>
    </submittedName>
</protein>
<reference evidence="1" key="1">
    <citation type="submission" date="2013-07" db="EMBL/GenBank/DDBJ databases">
        <title>The genome of Eucalyptus grandis.</title>
        <authorList>
            <person name="Schmutz J."/>
            <person name="Hayes R."/>
            <person name="Myburg A."/>
            <person name="Tuskan G."/>
            <person name="Grattapaglia D."/>
            <person name="Rokhsar D.S."/>
        </authorList>
    </citation>
    <scope>NUCLEOTIDE SEQUENCE</scope>
    <source>
        <tissue evidence="1">Leaf extractions</tissue>
    </source>
</reference>
<evidence type="ECO:0000313" key="1">
    <source>
        <dbReference type="EMBL" id="KCW63974.1"/>
    </source>
</evidence>
<name>A0A059BD89_EUCGR</name>
<sequence length="85" mass="10204">MHRYKTRTVNETNCLRVCNKPSNLVFSFFPFPCYHFVVPKNNFLHCFFLIQIQLSRVMSPDLFPCLFHIFLRKRVSLLNKDQLHG</sequence>
<gene>
    <name evidence="1" type="ORF">EUGRSUZ_G01656</name>
</gene>
<dbReference type="InParanoid" id="A0A059BD89"/>
<dbReference type="Gramene" id="KCW63974">
    <property type="protein sequence ID" value="KCW63974"/>
    <property type="gene ID" value="EUGRSUZ_G01656"/>
</dbReference>
<proteinExistence type="predicted"/>
<accession>A0A059BD89</accession>
<dbReference type="EMBL" id="KK198759">
    <property type="protein sequence ID" value="KCW63974.1"/>
    <property type="molecule type" value="Genomic_DNA"/>
</dbReference>
<dbReference type="AlphaFoldDB" id="A0A059BD89"/>